<dbReference type="AlphaFoldDB" id="A0A419V905"/>
<dbReference type="HAMAP" id="MF_00147_B">
    <property type="entry name" value="TIM_B"/>
    <property type="match status" value="1"/>
</dbReference>
<comment type="caution">
    <text evidence="11">The sequence shown here is derived from an EMBL/GenBank/DDBJ whole genome shotgun (WGS) entry which is preliminary data.</text>
</comment>
<comment type="function">
    <text evidence="9">Involved in the gluconeogenesis. Catalyzes stereospecifically the conversion of dihydroxyacetone phosphate (DHAP) to D-glyceraldehyde-3-phosphate (G3P).</text>
</comment>
<dbReference type="InterPro" id="IPR035990">
    <property type="entry name" value="TIM_sf"/>
</dbReference>
<dbReference type="GO" id="GO:0005829">
    <property type="term" value="C:cytosol"/>
    <property type="evidence" value="ECO:0007669"/>
    <property type="project" value="TreeGrafter"/>
</dbReference>
<comment type="similarity">
    <text evidence="2 9 10">Belongs to the triosephosphate isomerase family.</text>
</comment>
<dbReference type="CDD" id="cd00311">
    <property type="entry name" value="TIM"/>
    <property type="match status" value="1"/>
</dbReference>
<comment type="subcellular location">
    <subcellularLocation>
        <location evidence="9 10">Cytoplasm</location>
    </subcellularLocation>
</comment>
<dbReference type="OrthoDB" id="9809429at2"/>
<feature type="active site" description="Electrophile" evidence="9">
    <location>
        <position position="95"/>
    </location>
</feature>
<dbReference type="GO" id="GO:0006094">
    <property type="term" value="P:gluconeogenesis"/>
    <property type="evidence" value="ECO:0007669"/>
    <property type="project" value="UniProtKB-UniRule"/>
</dbReference>
<keyword evidence="6 9" id="KW-0963">Cytoplasm</keyword>
<dbReference type="PROSITE" id="PS51440">
    <property type="entry name" value="TIM_2"/>
    <property type="match status" value="1"/>
</dbReference>
<dbReference type="Pfam" id="PF00121">
    <property type="entry name" value="TIM"/>
    <property type="match status" value="1"/>
</dbReference>
<feature type="binding site" evidence="9">
    <location>
        <position position="213"/>
    </location>
    <ligand>
        <name>substrate</name>
    </ligand>
</feature>
<evidence type="ECO:0000256" key="4">
    <source>
        <dbReference type="ARBA" id="ARBA00019397"/>
    </source>
</evidence>
<dbReference type="GO" id="GO:0046166">
    <property type="term" value="P:glyceraldehyde-3-phosphate biosynthetic process"/>
    <property type="evidence" value="ECO:0007669"/>
    <property type="project" value="TreeGrafter"/>
</dbReference>
<feature type="binding site" evidence="9">
    <location>
        <position position="173"/>
    </location>
    <ligand>
        <name>substrate</name>
    </ligand>
</feature>
<protein>
    <recommendedName>
        <fullName evidence="4 9">Triosephosphate isomerase</fullName>
        <shortName evidence="9">TIM</shortName>
        <shortName evidence="9">TPI</shortName>
        <ecNumber evidence="3 9">5.3.1.1</ecNumber>
    </recommendedName>
    <alternativeName>
        <fullName evidence="9">Triose-phosphate isomerase</fullName>
    </alternativeName>
</protein>
<reference evidence="11 12" key="1">
    <citation type="submission" date="2018-09" db="EMBL/GenBank/DDBJ databases">
        <title>Genomic Encyclopedia of Archaeal and Bacterial Type Strains, Phase II (KMG-II): from individual species to whole genera.</title>
        <authorList>
            <person name="Goeker M."/>
        </authorList>
    </citation>
    <scope>NUCLEOTIDE SEQUENCE [LARGE SCALE GENOMIC DNA]</scope>
    <source>
        <strain evidence="11 12">DSM 17008</strain>
    </source>
</reference>
<dbReference type="Proteomes" id="UP000285120">
    <property type="component" value="Unassembled WGS sequence"/>
</dbReference>
<evidence type="ECO:0000256" key="2">
    <source>
        <dbReference type="ARBA" id="ARBA00007422"/>
    </source>
</evidence>
<evidence type="ECO:0000313" key="12">
    <source>
        <dbReference type="Proteomes" id="UP000285120"/>
    </source>
</evidence>
<dbReference type="Gene3D" id="3.20.20.70">
    <property type="entry name" value="Aldolase class I"/>
    <property type="match status" value="1"/>
</dbReference>
<dbReference type="GO" id="GO:0006096">
    <property type="term" value="P:glycolytic process"/>
    <property type="evidence" value="ECO:0007669"/>
    <property type="project" value="UniProtKB-UniRule"/>
</dbReference>
<dbReference type="UniPathway" id="UPA00138"/>
<evidence type="ECO:0000256" key="1">
    <source>
        <dbReference type="ARBA" id="ARBA00004680"/>
    </source>
</evidence>
<dbReference type="InterPro" id="IPR022896">
    <property type="entry name" value="TrioseP_Isoase_bac/euk"/>
</dbReference>
<keyword evidence="7 9" id="KW-0324">Glycolysis</keyword>
<proteinExistence type="inferred from homology"/>
<evidence type="ECO:0000256" key="10">
    <source>
        <dbReference type="RuleBase" id="RU363013"/>
    </source>
</evidence>
<dbReference type="FunFam" id="3.20.20.70:FF:000016">
    <property type="entry name" value="Triosephosphate isomerase"/>
    <property type="match status" value="1"/>
</dbReference>
<comment type="pathway">
    <text evidence="1 9 10">Carbohydrate degradation; glycolysis; D-glyceraldehyde 3-phosphate from glycerone phosphate: step 1/1.</text>
</comment>
<organism evidence="11 12">
    <name type="scientific">Sinobaca qinghaiensis</name>
    <dbReference type="NCBI Taxonomy" id="342944"/>
    <lineage>
        <taxon>Bacteria</taxon>
        <taxon>Bacillati</taxon>
        <taxon>Bacillota</taxon>
        <taxon>Bacilli</taxon>
        <taxon>Bacillales</taxon>
        <taxon>Sporolactobacillaceae</taxon>
        <taxon>Sinobaca</taxon>
    </lineage>
</organism>
<feature type="binding site" evidence="9">
    <location>
        <begin position="9"/>
        <end position="11"/>
    </location>
    <ligand>
        <name>substrate</name>
    </ligand>
</feature>
<keyword evidence="12" id="KW-1185">Reference proteome</keyword>
<dbReference type="InterPro" id="IPR013785">
    <property type="entry name" value="Aldolase_TIM"/>
</dbReference>
<comment type="pathway">
    <text evidence="9 10">Carbohydrate biosynthesis; gluconeogenesis.</text>
</comment>
<accession>A0A419V905</accession>
<comment type="subunit">
    <text evidence="9 10">Homodimer.</text>
</comment>
<dbReference type="GO" id="GO:0004807">
    <property type="term" value="F:triose-phosphate isomerase activity"/>
    <property type="evidence" value="ECO:0007669"/>
    <property type="project" value="UniProtKB-UniRule"/>
</dbReference>
<keyword evidence="8 9" id="KW-0413">Isomerase</keyword>
<dbReference type="PROSITE" id="PS00171">
    <property type="entry name" value="TIM_1"/>
    <property type="match status" value="1"/>
</dbReference>
<dbReference type="EMBL" id="RAPK01000006">
    <property type="protein sequence ID" value="RKD76575.1"/>
    <property type="molecule type" value="Genomic_DNA"/>
</dbReference>
<dbReference type="RefSeq" id="WP_120191967.1">
    <property type="nucleotide sequence ID" value="NZ_RAPK01000006.1"/>
</dbReference>
<dbReference type="InterPro" id="IPR000652">
    <property type="entry name" value="Triosephosphate_isomerase"/>
</dbReference>
<dbReference type="InterPro" id="IPR020861">
    <property type="entry name" value="Triosephosphate_isomerase_AS"/>
</dbReference>
<feature type="binding site" evidence="9">
    <location>
        <begin position="234"/>
        <end position="235"/>
    </location>
    <ligand>
        <name>substrate</name>
    </ligand>
</feature>
<evidence type="ECO:0000313" key="11">
    <source>
        <dbReference type="EMBL" id="RKD76575.1"/>
    </source>
</evidence>
<dbReference type="PANTHER" id="PTHR21139">
    <property type="entry name" value="TRIOSEPHOSPHATE ISOMERASE"/>
    <property type="match status" value="1"/>
</dbReference>
<name>A0A419V905_9BACL</name>
<dbReference type="GO" id="GO:0019563">
    <property type="term" value="P:glycerol catabolic process"/>
    <property type="evidence" value="ECO:0007669"/>
    <property type="project" value="TreeGrafter"/>
</dbReference>
<gene>
    <name evidence="9" type="primary">tpiA</name>
    <name evidence="11" type="ORF">ATL39_0794</name>
</gene>
<dbReference type="NCBIfam" id="TIGR00419">
    <property type="entry name" value="tim"/>
    <property type="match status" value="1"/>
</dbReference>
<evidence type="ECO:0000256" key="9">
    <source>
        <dbReference type="HAMAP-Rule" id="MF_00147"/>
    </source>
</evidence>
<dbReference type="UniPathway" id="UPA00109">
    <property type="reaction ID" value="UER00189"/>
</dbReference>
<comment type="catalytic activity">
    <reaction evidence="9 10">
        <text>D-glyceraldehyde 3-phosphate = dihydroxyacetone phosphate</text>
        <dbReference type="Rhea" id="RHEA:18585"/>
        <dbReference type="ChEBI" id="CHEBI:57642"/>
        <dbReference type="ChEBI" id="CHEBI:59776"/>
        <dbReference type="EC" id="5.3.1.1"/>
    </reaction>
</comment>
<dbReference type="PANTHER" id="PTHR21139:SF42">
    <property type="entry name" value="TRIOSEPHOSPHATE ISOMERASE"/>
    <property type="match status" value="1"/>
</dbReference>
<dbReference type="SUPFAM" id="SSF51351">
    <property type="entry name" value="Triosephosphate isomerase (TIM)"/>
    <property type="match status" value="1"/>
</dbReference>
<dbReference type="EC" id="5.3.1.1" evidence="3 9"/>
<evidence type="ECO:0000256" key="3">
    <source>
        <dbReference type="ARBA" id="ARBA00011940"/>
    </source>
</evidence>
<keyword evidence="5 9" id="KW-0312">Gluconeogenesis</keyword>
<evidence type="ECO:0000256" key="8">
    <source>
        <dbReference type="ARBA" id="ARBA00023235"/>
    </source>
</evidence>
<evidence type="ECO:0000256" key="6">
    <source>
        <dbReference type="ARBA" id="ARBA00022490"/>
    </source>
</evidence>
<evidence type="ECO:0000256" key="5">
    <source>
        <dbReference type="ARBA" id="ARBA00022432"/>
    </source>
</evidence>
<sequence length="254" mass="27452">MRKPIIAGNWKMNKTHEEAVSFIEDIKEKVPAGSKVDTVVCAPALFLKSMNDASEGSDVAVGAQTMHFEDNGAFTGEISPEALADLSIPYVIIGHSERREMFNETDDSVNKKLHAAFNHKLVPIMCCGETLEERESDKTESVVRGQVEKGFAGLSKEQAAQVVVAYEPIWAIGTGKSSTAKDANETCGTIRRILSELYDQETAEAVRIQYGGSVKPENIGGYMAMEHIDGALVGGASLKPDAFLQLVEAGSNEQ</sequence>
<feature type="active site" description="Proton acceptor" evidence="9">
    <location>
        <position position="167"/>
    </location>
</feature>
<evidence type="ECO:0000256" key="7">
    <source>
        <dbReference type="ARBA" id="ARBA00023152"/>
    </source>
</evidence>